<sequence length="403" mass="43629">MFPRGRKLILGVAGGISAYKSCDLLRRLQDEGFVVDVVPTAASLNFIGKSTWEALSGRKVITDLWSNVETVPHISMAKENDLIVIAPTTADLIAKLASGRADDLLTNIVLASTAIKFLVPAMHPEMWVNPATVENVEVLKRRGFIVIEPDEGRMTGSDYGIGRYPETPEIISTIYANTNLVNDLKGYKIIVTAGGTREPIDPVRFIGNRSSGKQGFAIAAAAAARGAQVHLVAANTELPSIEGVVTTHVETAEQMTAVLEIEFPHSNALIMSAAVADAKVRNYTDQKIRKENLETLELESNTDILNLISKSKRNNQYIVGFAAETTSDQVKLEQNAVSKLISKSLDLIYVNDVSNGAVFGSDNTSGLIIDNKQNVIKVPEISKETLSEILLDQLASKLELTNG</sequence>
<dbReference type="GO" id="GO:0010181">
    <property type="term" value="F:FMN binding"/>
    <property type="evidence" value="ECO:0007669"/>
    <property type="project" value="InterPro"/>
</dbReference>
<evidence type="ECO:0000256" key="1">
    <source>
        <dbReference type="ARBA" id="ARBA00022793"/>
    </source>
</evidence>
<evidence type="ECO:0000259" key="4">
    <source>
        <dbReference type="Pfam" id="PF04127"/>
    </source>
</evidence>
<keyword evidence="2" id="KW-0456">Lyase</keyword>
<dbReference type="InterPro" id="IPR036551">
    <property type="entry name" value="Flavin_trans-like"/>
</dbReference>
<dbReference type="NCBIfam" id="TIGR00521">
    <property type="entry name" value="coaBC_dfp"/>
    <property type="match status" value="1"/>
</dbReference>
<dbReference type="PANTHER" id="PTHR14359">
    <property type="entry name" value="HOMO-OLIGOMERIC FLAVIN CONTAINING CYS DECARBOXYLASE FAMILY"/>
    <property type="match status" value="1"/>
</dbReference>
<organism evidence="5">
    <name type="scientific">freshwater metagenome</name>
    <dbReference type="NCBI Taxonomy" id="449393"/>
    <lineage>
        <taxon>unclassified sequences</taxon>
        <taxon>metagenomes</taxon>
        <taxon>ecological metagenomes</taxon>
    </lineage>
</organism>
<dbReference type="Pfam" id="PF04127">
    <property type="entry name" value="DFP"/>
    <property type="match status" value="1"/>
</dbReference>
<dbReference type="GO" id="GO:0004633">
    <property type="term" value="F:phosphopantothenoylcysteine decarboxylase activity"/>
    <property type="evidence" value="ECO:0007669"/>
    <property type="project" value="InterPro"/>
</dbReference>
<protein>
    <submittedName>
        <fullName evidence="5">Unannotated protein</fullName>
    </submittedName>
</protein>
<evidence type="ECO:0000313" key="5">
    <source>
        <dbReference type="EMBL" id="CAB4330647.1"/>
    </source>
</evidence>
<dbReference type="InterPro" id="IPR007085">
    <property type="entry name" value="DNA/pantothenate-metab_flavo_C"/>
</dbReference>
<evidence type="ECO:0000259" key="3">
    <source>
        <dbReference type="Pfam" id="PF02441"/>
    </source>
</evidence>
<dbReference type="HAMAP" id="MF_02225">
    <property type="entry name" value="CoaBC"/>
    <property type="match status" value="1"/>
</dbReference>
<reference evidence="5" key="1">
    <citation type="submission" date="2020-05" db="EMBL/GenBank/DDBJ databases">
        <authorList>
            <person name="Chiriac C."/>
            <person name="Salcher M."/>
            <person name="Ghai R."/>
            <person name="Kavagutti S V."/>
        </authorList>
    </citation>
    <scope>NUCLEOTIDE SEQUENCE</scope>
</reference>
<gene>
    <name evidence="5" type="ORF">UFOPK4028_00132</name>
</gene>
<feature type="domain" description="Flavoprotein" evidence="3">
    <location>
        <begin position="7"/>
        <end position="174"/>
    </location>
</feature>
<name>A0A6J5YP48_9ZZZZ</name>
<feature type="domain" description="DNA/pantothenate metabolism flavoprotein C-terminal" evidence="4">
    <location>
        <begin position="184"/>
        <end position="396"/>
    </location>
</feature>
<dbReference type="InterPro" id="IPR005252">
    <property type="entry name" value="CoaBC"/>
</dbReference>
<accession>A0A6J5YP48</accession>
<dbReference type="SUPFAM" id="SSF52507">
    <property type="entry name" value="Homo-oligomeric flavin-containing Cys decarboxylases, HFCD"/>
    <property type="match status" value="1"/>
</dbReference>
<dbReference type="Gene3D" id="3.40.50.10300">
    <property type="entry name" value="CoaB-like"/>
    <property type="match status" value="1"/>
</dbReference>
<proteinExistence type="inferred from homology"/>
<dbReference type="GO" id="GO:0071513">
    <property type="term" value="C:phosphopantothenoylcysteine decarboxylase complex"/>
    <property type="evidence" value="ECO:0007669"/>
    <property type="project" value="TreeGrafter"/>
</dbReference>
<dbReference type="GO" id="GO:0015937">
    <property type="term" value="P:coenzyme A biosynthetic process"/>
    <property type="evidence" value="ECO:0007669"/>
    <property type="project" value="InterPro"/>
</dbReference>
<dbReference type="AlphaFoldDB" id="A0A6J5YP48"/>
<evidence type="ECO:0000256" key="2">
    <source>
        <dbReference type="ARBA" id="ARBA00023239"/>
    </source>
</evidence>
<dbReference type="EMBL" id="CAESAC010000009">
    <property type="protein sequence ID" value="CAB4330647.1"/>
    <property type="molecule type" value="Genomic_DNA"/>
</dbReference>
<dbReference type="SUPFAM" id="SSF102645">
    <property type="entry name" value="CoaB-like"/>
    <property type="match status" value="1"/>
</dbReference>
<dbReference type="GO" id="GO:0004632">
    <property type="term" value="F:phosphopantothenate--cysteine ligase activity"/>
    <property type="evidence" value="ECO:0007669"/>
    <property type="project" value="InterPro"/>
</dbReference>
<keyword evidence="1" id="KW-0210">Decarboxylase</keyword>
<dbReference type="InterPro" id="IPR035929">
    <property type="entry name" value="CoaB-like_sf"/>
</dbReference>
<dbReference type="Gene3D" id="3.40.50.1950">
    <property type="entry name" value="Flavin prenyltransferase-like"/>
    <property type="match status" value="1"/>
</dbReference>
<dbReference type="Pfam" id="PF02441">
    <property type="entry name" value="Flavoprotein"/>
    <property type="match status" value="1"/>
</dbReference>
<dbReference type="InterPro" id="IPR003382">
    <property type="entry name" value="Flavoprotein"/>
</dbReference>
<dbReference type="PANTHER" id="PTHR14359:SF6">
    <property type="entry name" value="PHOSPHOPANTOTHENOYLCYSTEINE DECARBOXYLASE"/>
    <property type="match status" value="1"/>
</dbReference>
<dbReference type="GO" id="GO:0015941">
    <property type="term" value="P:pantothenate catabolic process"/>
    <property type="evidence" value="ECO:0007669"/>
    <property type="project" value="InterPro"/>
</dbReference>